<keyword evidence="3 7" id="KW-0799">Topoisomerase</keyword>
<proteinExistence type="inferred from homology"/>
<feature type="site" description="Interaction with DNA" evidence="7">
    <location>
        <position position="77"/>
    </location>
</feature>
<dbReference type="Gene3D" id="1.10.268.10">
    <property type="entry name" value="Topoisomerase, domain 3"/>
    <property type="match status" value="1"/>
</dbReference>
<dbReference type="GO" id="GO:0005524">
    <property type="term" value="F:ATP binding"/>
    <property type="evidence" value="ECO:0007669"/>
    <property type="project" value="InterPro"/>
</dbReference>
<evidence type="ECO:0000256" key="5">
    <source>
        <dbReference type="ARBA" id="ARBA00023136"/>
    </source>
</evidence>
<dbReference type="EMBL" id="LICS01000013">
    <property type="protein sequence ID" value="KRO95890.1"/>
    <property type="molecule type" value="Genomic_DNA"/>
</dbReference>
<feature type="site" description="Transition state stabilizer" evidence="7">
    <location>
        <position position="121"/>
    </location>
</feature>
<evidence type="ECO:0000256" key="3">
    <source>
        <dbReference type="ARBA" id="ARBA00023029"/>
    </source>
</evidence>
<dbReference type="InterPro" id="IPR013760">
    <property type="entry name" value="Topo_IIA-like_dom_sf"/>
</dbReference>
<dbReference type="SUPFAM" id="SSF56719">
    <property type="entry name" value="Type II DNA topoisomerase"/>
    <property type="match status" value="1"/>
</dbReference>
<dbReference type="GO" id="GO:0003918">
    <property type="term" value="F:DNA topoisomerase type II (double strand cut, ATP-hydrolyzing) activity"/>
    <property type="evidence" value="ECO:0007669"/>
    <property type="project" value="UniProtKB-UniRule"/>
</dbReference>
<dbReference type="AlphaFoldDB" id="A0A0R2UDL6"/>
<dbReference type="CDD" id="cd00187">
    <property type="entry name" value="TOP4c"/>
    <property type="match status" value="1"/>
</dbReference>
<comment type="catalytic activity">
    <reaction evidence="1 7 8">
        <text>ATP-dependent breakage, passage and rejoining of double-stranded DNA.</text>
        <dbReference type="EC" id="5.6.2.2"/>
    </reaction>
</comment>
<evidence type="ECO:0000256" key="7">
    <source>
        <dbReference type="HAMAP-Rule" id="MF_00936"/>
    </source>
</evidence>
<feature type="site" description="Interaction with DNA" evidence="7">
    <location>
        <position position="79"/>
    </location>
</feature>
<dbReference type="Proteomes" id="UP000051027">
    <property type="component" value="Unassembled WGS sequence"/>
</dbReference>
<accession>A0A0R2UDL6</accession>
<dbReference type="GO" id="GO:0006265">
    <property type="term" value="P:DNA topological change"/>
    <property type="evidence" value="ECO:0007669"/>
    <property type="project" value="UniProtKB-UniRule"/>
</dbReference>
<gene>
    <name evidence="7" type="primary">parC</name>
    <name evidence="10" type="ORF">ABS10_05500</name>
</gene>
<dbReference type="PROSITE" id="PS52040">
    <property type="entry name" value="TOPO_IIA"/>
    <property type="match status" value="1"/>
</dbReference>
<dbReference type="SUPFAM" id="SSF101904">
    <property type="entry name" value="GyrA/ParC C-terminal domain-like"/>
    <property type="match status" value="1"/>
</dbReference>
<dbReference type="InterPro" id="IPR013758">
    <property type="entry name" value="Topo_IIA_A/C_ab"/>
</dbReference>
<dbReference type="Pfam" id="PF03989">
    <property type="entry name" value="DNA_gyraseA_C"/>
    <property type="match status" value="2"/>
</dbReference>
<dbReference type="SMART" id="SM00434">
    <property type="entry name" value="TOP4c"/>
    <property type="match status" value="1"/>
</dbReference>
<dbReference type="Gene3D" id="3.90.199.10">
    <property type="entry name" value="Topoisomerase II, domain 5"/>
    <property type="match status" value="1"/>
</dbReference>
<organism evidence="10 11">
    <name type="scientific">SAR86 cluster bacterium BACL1 MAG-120820-bin45</name>
    <dbReference type="NCBI Taxonomy" id="1655612"/>
    <lineage>
        <taxon>Bacteria</taxon>
        <taxon>Pseudomonadati</taxon>
        <taxon>Pseudomonadota</taxon>
        <taxon>Gammaproteobacteria</taxon>
        <taxon>SAR86 cluster</taxon>
    </lineage>
</organism>
<feature type="domain" description="Topo IIA-type catalytic" evidence="9">
    <location>
        <begin position="33"/>
        <end position="496"/>
    </location>
</feature>
<dbReference type="GO" id="GO:0005694">
    <property type="term" value="C:chromosome"/>
    <property type="evidence" value="ECO:0007669"/>
    <property type="project" value="InterPro"/>
</dbReference>
<dbReference type="InterPro" id="IPR002205">
    <property type="entry name" value="Topo_IIA_dom_A"/>
</dbReference>
<keyword evidence="6 7" id="KW-0413">Isomerase</keyword>
<keyword evidence="5 7" id="KW-0472">Membrane</keyword>
<keyword evidence="2 7" id="KW-1003">Cell membrane</keyword>
<dbReference type="PANTHER" id="PTHR43493:SF1">
    <property type="entry name" value="DNA TOPOISOMERASE 4 SUBUNIT A"/>
    <property type="match status" value="1"/>
</dbReference>
<dbReference type="Pfam" id="PF00521">
    <property type="entry name" value="DNA_topoisoIV"/>
    <property type="match status" value="1"/>
</dbReference>
<evidence type="ECO:0000256" key="1">
    <source>
        <dbReference type="ARBA" id="ARBA00000185"/>
    </source>
</evidence>
<dbReference type="GO" id="GO:0005737">
    <property type="term" value="C:cytoplasm"/>
    <property type="evidence" value="ECO:0007669"/>
    <property type="project" value="TreeGrafter"/>
</dbReference>
<dbReference type="NCBIfam" id="NF004044">
    <property type="entry name" value="PRK05561.1"/>
    <property type="match status" value="1"/>
</dbReference>
<dbReference type="PANTHER" id="PTHR43493">
    <property type="entry name" value="DNA GYRASE/TOPOISOMERASE SUBUNIT A"/>
    <property type="match status" value="1"/>
</dbReference>
<comment type="subunit">
    <text evidence="7">Heterotetramer composed of ParC and ParE.</text>
</comment>
<dbReference type="InterPro" id="IPR050220">
    <property type="entry name" value="Type_II_DNA_Topoisomerases"/>
</dbReference>
<evidence type="ECO:0000256" key="8">
    <source>
        <dbReference type="PROSITE-ProRule" id="PRU01384"/>
    </source>
</evidence>
<evidence type="ECO:0000256" key="2">
    <source>
        <dbReference type="ARBA" id="ARBA00022475"/>
    </source>
</evidence>
<feature type="site" description="Interaction with DNA" evidence="7">
    <location>
        <position position="41"/>
    </location>
</feature>
<evidence type="ECO:0000256" key="4">
    <source>
        <dbReference type="ARBA" id="ARBA00023125"/>
    </source>
</evidence>
<dbReference type="STRING" id="1655612.ABS10_05500"/>
<reference evidence="10 11" key="1">
    <citation type="submission" date="2015-10" db="EMBL/GenBank/DDBJ databases">
        <title>Metagenome-Assembled Genomes uncover a global brackish microbiome.</title>
        <authorList>
            <person name="Hugerth L.W."/>
            <person name="Larsson J."/>
            <person name="Alneberg J."/>
            <person name="Lindh M.V."/>
            <person name="Legrand C."/>
            <person name="Pinhassi J."/>
            <person name="Andersson A.F."/>
        </authorList>
    </citation>
    <scope>NUCLEOTIDE SEQUENCE [LARGE SCALE GENOMIC DNA]</scope>
    <source>
        <strain evidence="10">BACL1 MAG-120820-bin45</strain>
    </source>
</reference>
<protein>
    <recommendedName>
        <fullName evidence="7">DNA topoisomerase 4 subunit A</fullName>
        <ecNumber evidence="7">5.6.2.2</ecNumber>
    </recommendedName>
    <alternativeName>
        <fullName evidence="7">Topoisomerase IV subunit A</fullName>
    </alternativeName>
</protein>
<keyword evidence="4 7" id="KW-0238">DNA-binding</keyword>
<dbReference type="EC" id="5.6.2.2" evidence="7"/>
<dbReference type="InterPro" id="IPR035516">
    <property type="entry name" value="Gyrase/topoIV_suA_C"/>
</dbReference>
<comment type="subcellular location">
    <subcellularLocation>
        <location evidence="7">Cell membrane</location>
        <topology evidence="7">Peripheral membrane protein</topology>
    </subcellularLocation>
</comment>
<comment type="function">
    <text evidence="7">Topoisomerase IV is essential for chromosome segregation. It relaxes supercoiled DNA. Performs the decatenation events required during the replication of a circular DNA molecule.</text>
</comment>
<dbReference type="Gene3D" id="2.120.10.90">
    <property type="entry name" value="DNA gyrase/topoisomerase IV, subunit A, C-terminal"/>
    <property type="match status" value="1"/>
</dbReference>
<dbReference type="InterPro" id="IPR005742">
    <property type="entry name" value="TopoIV_A_Gneg"/>
</dbReference>
<name>A0A0R2UDL6_9GAMM</name>
<dbReference type="InterPro" id="IPR006691">
    <property type="entry name" value="GyrA/parC_rep"/>
</dbReference>
<dbReference type="NCBIfam" id="TIGR01062">
    <property type="entry name" value="parC_Gneg"/>
    <property type="match status" value="1"/>
</dbReference>
<dbReference type="GO" id="GO:0019897">
    <property type="term" value="C:extrinsic component of plasma membrane"/>
    <property type="evidence" value="ECO:0007669"/>
    <property type="project" value="UniProtKB-UniRule"/>
</dbReference>
<dbReference type="GO" id="GO:0007059">
    <property type="term" value="P:chromosome segregation"/>
    <property type="evidence" value="ECO:0007669"/>
    <property type="project" value="UniProtKB-UniRule"/>
</dbReference>
<dbReference type="HAMAP" id="MF_00936">
    <property type="entry name" value="ParC_type1"/>
    <property type="match status" value="1"/>
</dbReference>
<dbReference type="InterPro" id="IPR013757">
    <property type="entry name" value="Topo_IIA_A_a_sf"/>
</dbReference>
<dbReference type="GO" id="GO:0009330">
    <property type="term" value="C:DNA topoisomerase type II (double strand cut, ATP-hydrolyzing) complex"/>
    <property type="evidence" value="ECO:0007669"/>
    <property type="project" value="TreeGrafter"/>
</dbReference>
<comment type="similarity">
    <text evidence="7">Belongs to the type II topoisomerase GyrA/ParC subunit family. ParC type 1 subfamily.</text>
</comment>
<dbReference type="GO" id="GO:0003677">
    <property type="term" value="F:DNA binding"/>
    <property type="evidence" value="ECO:0007669"/>
    <property type="project" value="UniProtKB-UniRule"/>
</dbReference>
<evidence type="ECO:0000313" key="10">
    <source>
        <dbReference type="EMBL" id="KRO95890.1"/>
    </source>
</evidence>
<sequence length="752" mass="83232">METNQNISSISLKEYAEESYLNYAMYVILDRALPHVGDGMKPVQRRILYAMSELGLNAGSKYKKSARTVGDVIGKFHPHGDSAAYEAMVLMAQNFSFRYPLVDGQGNWGTQDDPKSFAAMRYTESKLTGFADLLLSELKLGTVDWQPNFDGSLLEPTILPAKIPSILLNGTTGIAVGMATDIPSHNIQEVLDACIHLLDNPKASTKELMEFIKGPDFSNNAPLIASDEELLEMYETGRGGFKIRAQWVTEGSDIVINALPHQASGSKILEQIADQMYKKKIPMVVDLRDEGDHKEPVRLVVTLKSNRVDASEVMNHLYATTDLQKNYRANINLISLKGSPRVFALNDLISEWLAFRQHTVMRKLVHRLDQVDDRIHILEGLLIVYLDLDKVIHIIRNSDEPKKELMKAFKISEIQTHAILEIRLRQLVKLEQLKLEEEKGHLELERAELEKIIKSKARLKTYIKNELLEIKQNFGDVRNSPIESISVAKAFSEEEMVTSEPVTVVLSKGGWIRSAKGHDIDPTGLTFRGDDSLQHFAKGKNNQSAVFFDSGGKAFALAAHSLPSARGLGEPLTGRVASASGVTFIGAAIGADSSKILIANSAGYGFVSELSNAISNQKKGKAFMKLPEKAALLPPVPLEDSHKHIVAISSIGRMLIFDVSELPVLPKGKGNKIINIPKPKLLAGEESMSFICLLSDSSTLQIHSGKRFMSLKLKDLENYISTRAKRGMMLPQGYRKVDQVLEITADAEVAPE</sequence>
<evidence type="ECO:0000259" key="9">
    <source>
        <dbReference type="PROSITE" id="PS52040"/>
    </source>
</evidence>
<comment type="caution">
    <text evidence="10">The sequence shown here is derived from an EMBL/GenBank/DDBJ whole genome shotgun (WGS) entry which is preliminary data.</text>
</comment>
<feature type="active site" description="O-(5'-phospho-DNA)-tyrosine intermediate" evidence="7 8">
    <location>
        <position position="122"/>
    </location>
</feature>
<evidence type="ECO:0000256" key="6">
    <source>
        <dbReference type="ARBA" id="ARBA00023235"/>
    </source>
</evidence>
<dbReference type="FunFam" id="1.10.268.10:FF:000001">
    <property type="entry name" value="DNA gyrase subunit A"/>
    <property type="match status" value="1"/>
</dbReference>
<evidence type="ECO:0000313" key="11">
    <source>
        <dbReference type="Proteomes" id="UP000051027"/>
    </source>
</evidence>
<dbReference type="Gene3D" id="3.30.1360.40">
    <property type="match status" value="1"/>
</dbReference>